<reference evidence="11 12" key="1">
    <citation type="journal article" date="2011" name="J. Bacteriol.">
        <title>Genome sequence of Methyloversatilis universalis FAM5T, a methylotrophic representative of the order Rhodocyclales.</title>
        <authorList>
            <person name="Kittichotirat W."/>
            <person name="Good N.M."/>
            <person name="Hall R."/>
            <person name="Bringel F."/>
            <person name="Lajus A."/>
            <person name="Medigue C."/>
            <person name="Smalley N.E."/>
            <person name="Beck D."/>
            <person name="Bumgarner R."/>
            <person name="Vuilleumier S."/>
            <person name="Kalyuzhnaya M.G."/>
        </authorList>
    </citation>
    <scope>NUCLEOTIDE SEQUENCE [LARGE SCALE GENOMIC DNA]</scope>
    <source>
        <strain evidence="12">ATCC BAA-1314 / JCM 13912 / FAM5</strain>
    </source>
</reference>
<feature type="binding site" evidence="7">
    <location>
        <position position="77"/>
    </location>
    <ligand>
        <name>Ni(2+)</name>
        <dbReference type="ChEBI" id="CHEBI:49786"/>
    </ligand>
</feature>
<gene>
    <name evidence="11" type="ORF">METUNv1_03202</name>
</gene>
<evidence type="ECO:0000256" key="5">
    <source>
        <dbReference type="ARBA" id="ARBA00023125"/>
    </source>
</evidence>
<dbReference type="PANTHER" id="PTHR34719">
    <property type="entry name" value="NICKEL-RESPONSIVE REGULATOR"/>
    <property type="match status" value="1"/>
</dbReference>
<keyword evidence="6 7" id="KW-0804">Transcription</keyword>
<dbReference type="SUPFAM" id="SSF55021">
    <property type="entry name" value="ACT-like"/>
    <property type="match status" value="1"/>
</dbReference>
<feature type="region of interest" description="Disordered" evidence="8">
    <location>
        <begin position="140"/>
        <end position="167"/>
    </location>
</feature>
<dbReference type="AlphaFoldDB" id="F5RGA6"/>
<comment type="caution">
    <text evidence="11">The sequence shown here is derived from an EMBL/GenBank/DDBJ whole genome shotgun (WGS) entry which is preliminary data.</text>
</comment>
<dbReference type="InterPro" id="IPR050192">
    <property type="entry name" value="CopG/NikR_regulator"/>
</dbReference>
<dbReference type="Proteomes" id="UP000005019">
    <property type="component" value="Unassembled WGS sequence"/>
</dbReference>
<dbReference type="InterPro" id="IPR022988">
    <property type="entry name" value="Ni_resp_reg_NikR"/>
</dbReference>
<evidence type="ECO:0000259" key="10">
    <source>
        <dbReference type="Pfam" id="PF08753"/>
    </source>
</evidence>
<dbReference type="InterPro" id="IPR027271">
    <property type="entry name" value="Acetolactate_synth/TF_NikR_C"/>
</dbReference>
<sequence>MQRFTISLDDQLAAQFDDWIAQRGYGNRSEAVRDLFRAELDRSQQQTGSATHCVACLSYVFNHHERDLAERLTSLQHAHHDLTVSTMHAHLDHDHCLETVLLKGEIAAVKAFADAVCAERGVHHGKVNLIAVEMDAHHHHAGPAGHRYTRRHAAGGSAGHVHVKPVT</sequence>
<feature type="compositionally biased region" description="Basic residues" evidence="8">
    <location>
        <begin position="140"/>
        <end position="153"/>
    </location>
</feature>
<dbReference type="Gene3D" id="3.30.70.1150">
    <property type="entry name" value="ACT-like. Chain A, domain 2"/>
    <property type="match status" value="1"/>
</dbReference>
<dbReference type="InterPro" id="IPR014864">
    <property type="entry name" value="TF_NikR_Ni-bd_C"/>
</dbReference>
<dbReference type="RefSeq" id="WP_008063428.1">
    <property type="nucleotide sequence ID" value="NZ_AFHG01000057.1"/>
</dbReference>
<evidence type="ECO:0000259" key="9">
    <source>
        <dbReference type="Pfam" id="PF01402"/>
    </source>
</evidence>
<dbReference type="NCBIfam" id="NF002815">
    <property type="entry name" value="PRK02967.1"/>
    <property type="match status" value="1"/>
</dbReference>
<evidence type="ECO:0000313" key="12">
    <source>
        <dbReference type="Proteomes" id="UP000005019"/>
    </source>
</evidence>
<protein>
    <recommendedName>
        <fullName evidence="7">Putative nickel-responsive regulator</fullName>
    </recommendedName>
</protein>
<dbReference type="OrthoDB" id="9806294at2"/>
<dbReference type="InterPro" id="IPR010985">
    <property type="entry name" value="Ribbon_hlx_hlx"/>
</dbReference>
<name>F5RGA6_METUF</name>
<comment type="cofactor">
    <cofactor evidence="7">
        <name>Ni(2+)</name>
        <dbReference type="ChEBI" id="CHEBI:49786"/>
    </cofactor>
    <text evidence="7">Binds 1 nickel ion per subunit.</text>
</comment>
<dbReference type="GO" id="GO:0003677">
    <property type="term" value="F:DNA binding"/>
    <property type="evidence" value="ECO:0007669"/>
    <property type="project" value="UniProtKB-KW"/>
</dbReference>
<dbReference type="Pfam" id="PF01402">
    <property type="entry name" value="RHH_1"/>
    <property type="match status" value="1"/>
</dbReference>
<dbReference type="eggNOG" id="COG0864">
    <property type="taxonomic scope" value="Bacteria"/>
</dbReference>
<evidence type="ECO:0000256" key="8">
    <source>
        <dbReference type="SAM" id="MobiDB-lite"/>
    </source>
</evidence>
<keyword evidence="12" id="KW-1185">Reference proteome</keyword>
<dbReference type="HAMAP" id="MF_00476">
    <property type="entry name" value="NikR"/>
    <property type="match status" value="1"/>
</dbReference>
<evidence type="ECO:0000256" key="6">
    <source>
        <dbReference type="ARBA" id="ARBA00023163"/>
    </source>
</evidence>
<dbReference type="NCBIfam" id="NF003381">
    <property type="entry name" value="PRK04460.1"/>
    <property type="match status" value="1"/>
</dbReference>
<feature type="binding site" evidence="7">
    <location>
        <position position="88"/>
    </location>
    <ligand>
        <name>Ni(2+)</name>
        <dbReference type="ChEBI" id="CHEBI:49786"/>
    </ligand>
</feature>
<feature type="domain" description="Transcription factor NikR nickel binding C-terminal" evidence="10">
    <location>
        <begin position="54"/>
        <end position="130"/>
    </location>
</feature>
<dbReference type="InterPro" id="IPR002145">
    <property type="entry name" value="CopG"/>
</dbReference>
<dbReference type="GO" id="GO:0003700">
    <property type="term" value="F:DNA-binding transcription factor activity"/>
    <property type="evidence" value="ECO:0007669"/>
    <property type="project" value="UniProtKB-UniRule"/>
</dbReference>
<dbReference type="EMBL" id="AFHG01000057">
    <property type="protein sequence ID" value="EGK70298.1"/>
    <property type="molecule type" value="Genomic_DNA"/>
</dbReference>
<organism evidence="11 12">
    <name type="scientific">Methyloversatilis universalis (strain ATCC BAA-1314 / DSM 25237 / JCM 13912 / CCUG 52030 / FAM5)</name>
    <dbReference type="NCBI Taxonomy" id="1000565"/>
    <lineage>
        <taxon>Bacteria</taxon>
        <taxon>Pseudomonadati</taxon>
        <taxon>Pseudomonadota</taxon>
        <taxon>Betaproteobacteria</taxon>
        <taxon>Nitrosomonadales</taxon>
        <taxon>Sterolibacteriaceae</taxon>
        <taxon>Methyloversatilis</taxon>
    </lineage>
</organism>
<accession>F5RGA6</accession>
<dbReference type="GO" id="GO:0010045">
    <property type="term" value="P:response to nickel cation"/>
    <property type="evidence" value="ECO:0007669"/>
    <property type="project" value="InterPro"/>
</dbReference>
<dbReference type="Gene3D" id="1.10.1220.10">
    <property type="entry name" value="Met repressor-like"/>
    <property type="match status" value="1"/>
</dbReference>
<feature type="binding site" evidence="7">
    <location>
        <position position="90"/>
    </location>
    <ligand>
        <name>Ni(2+)</name>
        <dbReference type="ChEBI" id="CHEBI:49786"/>
    </ligand>
</feature>
<dbReference type="Pfam" id="PF08753">
    <property type="entry name" value="NikR_C"/>
    <property type="match status" value="1"/>
</dbReference>
<evidence type="ECO:0000256" key="3">
    <source>
        <dbReference type="ARBA" id="ARBA00022723"/>
    </source>
</evidence>
<keyword evidence="4 7" id="KW-0805">Transcription regulation</keyword>
<keyword evidence="3 7" id="KW-0479">Metal-binding</keyword>
<dbReference type="InterPro" id="IPR013321">
    <property type="entry name" value="Arc_rbn_hlx_hlx"/>
</dbReference>
<evidence type="ECO:0000256" key="7">
    <source>
        <dbReference type="HAMAP-Rule" id="MF_00476"/>
    </source>
</evidence>
<dbReference type="STRING" id="1000565.METUNv1_03202"/>
<keyword evidence="2 7" id="KW-0533">Nickel</keyword>
<evidence type="ECO:0000313" key="11">
    <source>
        <dbReference type="EMBL" id="EGK70298.1"/>
    </source>
</evidence>
<keyword evidence="5 7" id="KW-0238">DNA-binding</keyword>
<comment type="similarity">
    <text evidence="1 7">Belongs to the transcriptional regulatory CopG/NikR family.</text>
</comment>
<dbReference type="PANTHER" id="PTHR34719:SF2">
    <property type="entry name" value="NICKEL-RESPONSIVE REGULATOR"/>
    <property type="match status" value="1"/>
</dbReference>
<dbReference type="SUPFAM" id="SSF47598">
    <property type="entry name" value="Ribbon-helix-helix"/>
    <property type="match status" value="1"/>
</dbReference>
<proteinExistence type="inferred from homology"/>
<evidence type="ECO:0000256" key="4">
    <source>
        <dbReference type="ARBA" id="ARBA00023015"/>
    </source>
</evidence>
<dbReference type="GO" id="GO:0016151">
    <property type="term" value="F:nickel cation binding"/>
    <property type="evidence" value="ECO:0007669"/>
    <property type="project" value="UniProtKB-UniRule"/>
</dbReference>
<dbReference type="CDD" id="cd22231">
    <property type="entry name" value="RHH_NikR_HicB-like"/>
    <property type="match status" value="1"/>
</dbReference>
<feature type="domain" description="Ribbon-helix-helix protein CopG" evidence="9">
    <location>
        <begin position="3"/>
        <end position="42"/>
    </location>
</feature>
<evidence type="ECO:0000256" key="1">
    <source>
        <dbReference type="ARBA" id="ARBA00008478"/>
    </source>
</evidence>
<dbReference type="NCBIfam" id="NF002169">
    <property type="entry name" value="PRK01002.1"/>
    <property type="match status" value="1"/>
</dbReference>
<dbReference type="InterPro" id="IPR045865">
    <property type="entry name" value="ACT-like_dom_sf"/>
</dbReference>
<comment type="function">
    <text evidence="7">Transcriptional regulator.</text>
</comment>
<feature type="binding site" evidence="7">
    <location>
        <position position="96"/>
    </location>
    <ligand>
        <name>Ni(2+)</name>
        <dbReference type="ChEBI" id="CHEBI:49786"/>
    </ligand>
</feature>
<evidence type="ECO:0000256" key="2">
    <source>
        <dbReference type="ARBA" id="ARBA00022596"/>
    </source>
</evidence>